<keyword evidence="1 3" id="KW-0732">Signal</keyword>
<feature type="compositionally biased region" description="Basic residues" evidence="2">
    <location>
        <begin position="49"/>
        <end position="62"/>
    </location>
</feature>
<dbReference type="InterPro" id="IPR003882">
    <property type="entry name" value="Pistil_extensin"/>
</dbReference>
<comment type="caution">
    <text evidence="4">The sequence shown here is derived from an EMBL/GenBank/DDBJ whole genome shotgun (WGS) entry which is preliminary data.</text>
</comment>
<dbReference type="PANTHER" id="PTHR33470:SF22">
    <property type="entry name" value="POLLEN OLE E 1 ALLERGEN AND EXTENSIN FAMILY PROTEIN"/>
    <property type="match status" value="1"/>
</dbReference>
<feature type="chain" id="PRO_5015755691" description="Pistil-specific extensin-like protein" evidence="3">
    <location>
        <begin position="22"/>
        <end position="268"/>
    </location>
</feature>
<reference evidence="4 5" key="1">
    <citation type="journal article" date="2018" name="Mol. Plant">
        <title>The genome of Artemisia annua provides insight into the evolution of Asteraceae family and artemisinin biosynthesis.</title>
        <authorList>
            <person name="Shen Q."/>
            <person name="Zhang L."/>
            <person name="Liao Z."/>
            <person name="Wang S."/>
            <person name="Yan T."/>
            <person name="Shi P."/>
            <person name="Liu M."/>
            <person name="Fu X."/>
            <person name="Pan Q."/>
            <person name="Wang Y."/>
            <person name="Lv Z."/>
            <person name="Lu X."/>
            <person name="Zhang F."/>
            <person name="Jiang W."/>
            <person name="Ma Y."/>
            <person name="Chen M."/>
            <person name="Hao X."/>
            <person name="Li L."/>
            <person name="Tang Y."/>
            <person name="Lv G."/>
            <person name="Zhou Y."/>
            <person name="Sun X."/>
            <person name="Brodelius P.E."/>
            <person name="Rose J.K.C."/>
            <person name="Tang K."/>
        </authorList>
    </citation>
    <scope>NUCLEOTIDE SEQUENCE [LARGE SCALE GENOMIC DNA]</scope>
    <source>
        <strain evidence="5">cv. Huhao1</strain>
        <tissue evidence="4">Leaf</tissue>
    </source>
</reference>
<dbReference type="OrthoDB" id="665669at2759"/>
<feature type="region of interest" description="Disordered" evidence="2">
    <location>
        <begin position="35"/>
        <end position="62"/>
    </location>
</feature>
<evidence type="ECO:0000256" key="2">
    <source>
        <dbReference type="SAM" id="MobiDB-lite"/>
    </source>
</evidence>
<dbReference type="PANTHER" id="PTHR33470">
    <property type="entry name" value="OS01G0164075 PROTEIN"/>
    <property type="match status" value="1"/>
</dbReference>
<dbReference type="Proteomes" id="UP000245207">
    <property type="component" value="Unassembled WGS sequence"/>
</dbReference>
<dbReference type="PROSITE" id="PS51257">
    <property type="entry name" value="PROKAR_LIPOPROTEIN"/>
    <property type="match status" value="1"/>
</dbReference>
<protein>
    <recommendedName>
        <fullName evidence="6">Pistil-specific extensin-like protein</fullName>
    </recommendedName>
</protein>
<evidence type="ECO:0000313" key="5">
    <source>
        <dbReference type="Proteomes" id="UP000245207"/>
    </source>
</evidence>
<keyword evidence="5" id="KW-1185">Reference proteome</keyword>
<name>A0A2U1P4H7_ARTAN</name>
<feature type="signal peptide" evidence="3">
    <location>
        <begin position="1"/>
        <end position="21"/>
    </location>
</feature>
<proteinExistence type="predicted"/>
<evidence type="ECO:0000256" key="1">
    <source>
        <dbReference type="ARBA" id="ARBA00022729"/>
    </source>
</evidence>
<gene>
    <name evidence="4" type="ORF">CTI12_AA194280</name>
</gene>
<accession>A0A2U1P4H7</accession>
<dbReference type="Pfam" id="PF01190">
    <property type="entry name" value="Pollen_Ole_e_1"/>
    <property type="match status" value="1"/>
</dbReference>
<sequence>MGFRASLTLLVLVTSCLMINAVDLDHLTWTQAPHHAPTYPPTQAPAPHKGGHHKGGGHHHKAPTVAPVHPPVKAPVHPPVKAPVKAPVHPPVKAPVKAPVYPPTKAPVQPPVKAPVQPPVKAPAPHVPVPRKMVAVRGMVYCKACKYRGIDTLTSATPLQGAVVLLTCKNTKYPLRVKSTTDKNGFFFIMAPKTVTTYGVHKCRVTLLASKNPKCNHPTNLHYGVKGATLLPTPKAPIGSKLPTLPFDVYTVGPFAYEASKKTPCPKA</sequence>
<organism evidence="4 5">
    <name type="scientific">Artemisia annua</name>
    <name type="common">Sweet wormwood</name>
    <dbReference type="NCBI Taxonomy" id="35608"/>
    <lineage>
        <taxon>Eukaryota</taxon>
        <taxon>Viridiplantae</taxon>
        <taxon>Streptophyta</taxon>
        <taxon>Embryophyta</taxon>
        <taxon>Tracheophyta</taxon>
        <taxon>Spermatophyta</taxon>
        <taxon>Magnoliopsida</taxon>
        <taxon>eudicotyledons</taxon>
        <taxon>Gunneridae</taxon>
        <taxon>Pentapetalae</taxon>
        <taxon>asterids</taxon>
        <taxon>campanulids</taxon>
        <taxon>Asterales</taxon>
        <taxon>Asteraceae</taxon>
        <taxon>Asteroideae</taxon>
        <taxon>Anthemideae</taxon>
        <taxon>Artemisiinae</taxon>
        <taxon>Artemisia</taxon>
    </lineage>
</organism>
<dbReference type="AlphaFoldDB" id="A0A2U1P4H7"/>
<evidence type="ECO:0000256" key="3">
    <source>
        <dbReference type="SAM" id="SignalP"/>
    </source>
</evidence>
<evidence type="ECO:0000313" key="4">
    <source>
        <dbReference type="EMBL" id="PWA80642.1"/>
    </source>
</evidence>
<dbReference type="PRINTS" id="PR01218">
    <property type="entry name" value="PSTLEXTENSIN"/>
</dbReference>
<dbReference type="GO" id="GO:0071944">
    <property type="term" value="C:cell periphery"/>
    <property type="evidence" value="ECO:0007669"/>
    <property type="project" value="TreeGrafter"/>
</dbReference>
<dbReference type="EMBL" id="PKPP01001695">
    <property type="protein sequence ID" value="PWA80642.1"/>
    <property type="molecule type" value="Genomic_DNA"/>
</dbReference>
<evidence type="ECO:0008006" key="6">
    <source>
        <dbReference type="Google" id="ProtNLM"/>
    </source>
</evidence>